<evidence type="ECO:0000259" key="1">
    <source>
        <dbReference type="Pfam" id="PF13614"/>
    </source>
</evidence>
<dbReference type="Gene3D" id="3.40.50.300">
    <property type="entry name" value="P-loop containing nucleotide triphosphate hydrolases"/>
    <property type="match status" value="1"/>
</dbReference>
<sequence>MKARVVAVANQKGGVGKTTTAISLGATLAAYERQTLLVDLDPQSNCSSGLGFRDNGEQPTSYDLVLGGATVETAARPSEFPHLALVPATPHLAGAEIDLVGMVGREFRLRDALAGDATGQYDFVFVDCPPSLGLLTINALAAADGLLVPIQCEYFAMEGVSMLMSTVDEVRRFLNPGLTIDGILLTMYDERTNLAQQVADEVRSVFGDLVFETQVPRNVRLAEAPSFGRPIHAYDLRSRGSQAYLELGREYLLRRESAYVR</sequence>
<organism evidence="2 3">
    <name type="scientific">Candidatus Sulfomarinibacter kjeldsenii</name>
    <dbReference type="NCBI Taxonomy" id="2885994"/>
    <lineage>
        <taxon>Bacteria</taxon>
        <taxon>Pseudomonadati</taxon>
        <taxon>Acidobacteriota</taxon>
        <taxon>Thermoanaerobaculia</taxon>
        <taxon>Thermoanaerobaculales</taxon>
        <taxon>Candidatus Sulfomarinibacteraceae</taxon>
        <taxon>Candidatus Sulfomarinibacter</taxon>
    </lineage>
</organism>
<dbReference type="EMBL" id="JACXWA010000109">
    <property type="protein sequence ID" value="MBD3871002.1"/>
    <property type="molecule type" value="Genomic_DNA"/>
</dbReference>
<reference evidence="2 3" key="1">
    <citation type="submission" date="2020-08" db="EMBL/GenBank/DDBJ databases">
        <title>Acidobacteriota in marine sediments use diverse sulfur dissimilation pathways.</title>
        <authorList>
            <person name="Wasmund K."/>
        </authorList>
    </citation>
    <scope>NUCLEOTIDE SEQUENCE [LARGE SCALE GENOMIC DNA]</scope>
    <source>
        <strain evidence="2">MAG AM3-A</strain>
    </source>
</reference>
<dbReference type="InterPro" id="IPR025669">
    <property type="entry name" value="AAA_dom"/>
</dbReference>
<dbReference type="InterPro" id="IPR027417">
    <property type="entry name" value="P-loop_NTPase"/>
</dbReference>
<gene>
    <name evidence="2" type="ORF">IFJ97_06545</name>
</gene>
<dbReference type="AlphaFoldDB" id="A0A8J6XXT6"/>
<feature type="domain" description="AAA" evidence="1">
    <location>
        <begin position="4"/>
        <end position="180"/>
    </location>
</feature>
<name>A0A8J6XXT6_9BACT</name>
<accession>A0A8J6XXT6</accession>
<comment type="caution">
    <text evidence="2">The sequence shown here is derived from an EMBL/GenBank/DDBJ whole genome shotgun (WGS) entry which is preliminary data.</text>
</comment>
<protein>
    <submittedName>
        <fullName evidence="2">ParA family protein</fullName>
    </submittedName>
</protein>
<dbReference type="PANTHER" id="PTHR13696:SF52">
    <property type="entry name" value="PARA FAMILY PROTEIN CT_582"/>
    <property type="match status" value="1"/>
</dbReference>
<evidence type="ECO:0000313" key="3">
    <source>
        <dbReference type="Proteomes" id="UP000598633"/>
    </source>
</evidence>
<dbReference type="FunFam" id="3.40.50.300:FF:000285">
    <property type="entry name" value="Sporulation initiation inhibitor Soj"/>
    <property type="match status" value="1"/>
</dbReference>
<dbReference type="CDD" id="cd02042">
    <property type="entry name" value="ParAB_family"/>
    <property type="match status" value="1"/>
</dbReference>
<dbReference type="PANTHER" id="PTHR13696">
    <property type="entry name" value="P-LOOP CONTAINING NUCLEOSIDE TRIPHOSPHATE HYDROLASE"/>
    <property type="match status" value="1"/>
</dbReference>
<evidence type="ECO:0000313" key="2">
    <source>
        <dbReference type="EMBL" id="MBD3871002.1"/>
    </source>
</evidence>
<proteinExistence type="predicted"/>
<dbReference type="SUPFAM" id="SSF52540">
    <property type="entry name" value="P-loop containing nucleoside triphosphate hydrolases"/>
    <property type="match status" value="1"/>
</dbReference>
<dbReference type="Proteomes" id="UP000598633">
    <property type="component" value="Unassembled WGS sequence"/>
</dbReference>
<dbReference type="InterPro" id="IPR050678">
    <property type="entry name" value="DNA_Partitioning_ATPase"/>
</dbReference>
<dbReference type="Pfam" id="PF13614">
    <property type="entry name" value="AAA_31"/>
    <property type="match status" value="1"/>
</dbReference>